<keyword evidence="2 6" id="KW-0645">Protease</keyword>
<dbReference type="PRINTS" id="PR00723">
    <property type="entry name" value="SUBTILISIN"/>
</dbReference>
<dbReference type="InterPro" id="IPR002372">
    <property type="entry name" value="PQQ_rpt_dom"/>
</dbReference>
<keyword evidence="4 6" id="KW-0720">Serine protease</keyword>
<proteinExistence type="inferred from homology"/>
<dbReference type="Pfam" id="PF13360">
    <property type="entry name" value="PQQ_2"/>
    <property type="match status" value="2"/>
</dbReference>
<keyword evidence="12" id="KW-1185">Reference proteome</keyword>
<dbReference type="InterPro" id="IPR018391">
    <property type="entry name" value="PQQ_b-propeller_rpt"/>
</dbReference>
<dbReference type="Gene3D" id="2.40.128.630">
    <property type="match status" value="1"/>
</dbReference>
<feature type="active site" description="Charge relay system" evidence="5 6">
    <location>
        <position position="257"/>
    </location>
</feature>
<dbReference type="InterPro" id="IPR023828">
    <property type="entry name" value="Peptidase_S8_Ser-AS"/>
</dbReference>
<protein>
    <submittedName>
        <fullName evidence="11">Serine protease, subtilisin family</fullName>
    </submittedName>
</protein>
<dbReference type="PROSITE" id="PS00138">
    <property type="entry name" value="SUBTILASE_SER"/>
    <property type="match status" value="1"/>
</dbReference>
<name>A0A1M5EB02_9BACI</name>
<evidence type="ECO:0000256" key="6">
    <source>
        <dbReference type="PROSITE-ProRule" id="PRU01240"/>
    </source>
</evidence>
<feature type="domain" description="Peptidase S8/S53" evidence="9">
    <location>
        <begin position="248"/>
        <end position="523"/>
    </location>
</feature>
<dbReference type="InterPro" id="IPR000209">
    <property type="entry name" value="Peptidase_S8/S53_dom"/>
</dbReference>
<dbReference type="InterPro" id="IPR023827">
    <property type="entry name" value="Peptidase_S8_Asp-AS"/>
</dbReference>
<gene>
    <name evidence="11" type="ORF">SAMN05216225_100442</name>
</gene>
<accession>A0A1M5EB02</accession>
<dbReference type="PANTHER" id="PTHR43806">
    <property type="entry name" value="PEPTIDASE S8"/>
    <property type="match status" value="1"/>
</dbReference>
<dbReference type="InterPro" id="IPR022398">
    <property type="entry name" value="Peptidase_S8_His-AS"/>
</dbReference>
<feature type="domain" description="Pyrrolo-quinoline quinone repeat" evidence="10">
    <location>
        <begin position="870"/>
        <end position="1052"/>
    </location>
</feature>
<dbReference type="InterPro" id="IPR013783">
    <property type="entry name" value="Ig-like_fold"/>
</dbReference>
<feature type="active site" description="Charge relay system" evidence="5 6">
    <location>
        <position position="474"/>
    </location>
</feature>
<evidence type="ECO:0000313" key="12">
    <source>
        <dbReference type="Proteomes" id="UP000183988"/>
    </source>
</evidence>
<dbReference type="Proteomes" id="UP000183988">
    <property type="component" value="Unassembled WGS sequence"/>
</dbReference>
<keyword evidence="3 6" id="KW-0378">Hydrolase</keyword>
<dbReference type="PROSITE" id="PS00137">
    <property type="entry name" value="SUBTILASE_HIS"/>
    <property type="match status" value="1"/>
</dbReference>
<feature type="domain" description="Pyrrolo-quinoline quinone repeat" evidence="10">
    <location>
        <begin position="723"/>
        <end position="862"/>
    </location>
</feature>
<dbReference type="Pfam" id="PF00082">
    <property type="entry name" value="Peptidase_S8"/>
    <property type="match status" value="1"/>
</dbReference>
<evidence type="ECO:0000256" key="1">
    <source>
        <dbReference type="ARBA" id="ARBA00011073"/>
    </source>
</evidence>
<dbReference type="Gene3D" id="3.40.50.200">
    <property type="entry name" value="Peptidase S8/S53 domain"/>
    <property type="match status" value="1"/>
</dbReference>
<evidence type="ECO:0000313" key="11">
    <source>
        <dbReference type="EMBL" id="SHF76377.1"/>
    </source>
</evidence>
<dbReference type="PROSITE" id="PS51892">
    <property type="entry name" value="SUBTILASE"/>
    <property type="match status" value="1"/>
</dbReference>
<evidence type="ECO:0000256" key="4">
    <source>
        <dbReference type="ARBA" id="ARBA00022825"/>
    </source>
</evidence>
<evidence type="ECO:0000256" key="2">
    <source>
        <dbReference type="ARBA" id="ARBA00022670"/>
    </source>
</evidence>
<dbReference type="SUPFAM" id="SSF50998">
    <property type="entry name" value="Quinoprotein alcohol dehydrogenase-like"/>
    <property type="match status" value="2"/>
</dbReference>
<dbReference type="Pfam" id="PF04122">
    <property type="entry name" value="CW_binding_2"/>
    <property type="match status" value="3"/>
</dbReference>
<dbReference type="SMART" id="SM00564">
    <property type="entry name" value="PQQ"/>
    <property type="match status" value="7"/>
</dbReference>
<evidence type="ECO:0000256" key="8">
    <source>
        <dbReference type="SAM" id="SignalP"/>
    </source>
</evidence>
<dbReference type="InterPro" id="IPR011047">
    <property type="entry name" value="Quinoprotein_ADH-like_sf"/>
</dbReference>
<dbReference type="InterPro" id="IPR007253">
    <property type="entry name" value="Cell_wall-bd_2"/>
</dbReference>
<sequence>MDLYRIKKYRRSLAIFMIAILMSTVLLPQNAFAQITPTQENGNKTIEKELELEKELEESIHKQEENSDKTSVGIPSLADRLNFEDTETKDESQFAMDGKVDKKIIQKLEEEETVNIIIRLQDSVDMNSLMEDVSNVDGKTDRGQKVINQLQKVAESKQGELKQFLSELETDNQVSNVKQFWVFNGMAATVTKDALGKIAKRDDVKLITLDVDIQLPETEMEENPPRLPEWGLEKINAPKVWGEYGIQGEGIVVGIMDSGVQGDHEALRHNYRGKDEGHEHSWIDLSGHGYSEPTDGNSHGTHVAGTAVGGGEGEPIGVAPGAEWIAAKIFDDGGGTTASAIHEAFQWFLAPGGDASKAPHVVNNSWGSADTYRTEFLEGVQAWVAAGILPLFSAGNEGPGAGTIGSPASFPESFAIGATDRFDQIASFSSRGPVYWPDENGDSVYYLKPNVSAPGQQVYSAVPNGGYGTKSGTSMASPHVAGAIALLLQSQPDLTIDEIRELLEDTVRTEEHMGTLPNDQYGEGIVDIYQAVTEASFAGEVEGTLTDLNGDPISGQLYFPDEELTIEIEEDGVFSFKIREGEHEVKVQAFGYDSIDDNITITKGEMHEFNWQLESSDRFDITGTVTVGDGEVAPFAYVRVEDTPLKTVRTNENGEFTITGIPEDEYTLVISGQGLKRTSETVNVSSDIHITIETEALEMDGKADWTTSKNNFSRNAVTDAGIDAESLQLNWSFDTPGEVLFSSPVIAEGKVVFTTDRGYVVVLDQNTGEELWSVGTGNLNRSTPTVVDGVIYVGGGGDYSVHAIDLETGVKKWTRELDYPAVYESPIYKDGVIYISSYMETDAKTVALDSENGNIIWEKVIGDGAFFGAALGEDNLFVGTYDSKTLSSLTLEDGEEVWTVTLDNEGFAANPVYVDGVVYVVSTNFDTGTGTLRAYDATSGEEIWKVSDVGNTEAGSPIIVDNLVVIGSAQLPVIKAFDKNTGDLIWEADNGSVMVNSGSVSGDGHLYVTDIYSSTLKVYDVYSGERLYTYALNGSSSSGVALTDGEVVVADETSVFSFTAPGIISGTVTDEEGNNLQGTITLVGTDEAVQISEDGSYVLQARPGTYQVKVSSYGYIQETEEVQFVSGYELERDFQLQVAEEGSMSGTVVNKETNEPLEGVTVTVLNTPLEGTTDENGEFGFSDVYEGTYDVKFHIPGFVEQIVPVTVTGGEESLFIQEMPPVEVAVLHDMDGQIVRFLNSNNISAEEHDWSIIDDIGSYNVVYLNGAYTSSGPKPTEEQILGIIEAAKEEKVSLVFADSWGPSYGSLRYLADFTGDPNQYDSYNGLNADIYLRVDEEHPITAGVEKGITQTTLTNGYAAWFNQYSGRHLATLGTSRDGFQGSGVAYKGVSEDSAHLLLSSHAASPWVSPYDGWTGTQQQIFLNGINYLLDEVEFGKVSGTITDSEGNALEDITIQVVDTGVSVTTDENGAYELYHDEGSFEVAFIGSGLSTQYATVDFEKGQPVTEDIVMVSTESGTISGSIVNKMTGQEIRLASVKLFDRNDELLEETSSNVNGSFEITGLNEDTYTIEISNNGFVTFIETVQVGTEPVSLNVELYPAPAVATLGDYSFGSIGDVLSEVGIRTRDFDLRDVIEELPNLDVVFFNEQSSYSTSKELFEEFLAVADEHEVSIIYGDTYWSGSGINHLVENFQDPESRSTHRDTSNPAGYLIHEENPIFGDAEAGEFVEIMIPSASSVGSFEGYSGITIADVTHGGNESTHGAGVAFKPRTAGSMELLMSGHGTSFTHDTRDYTDKGNEMFINAILWAAYIEYNSVEGIVTDQDGNPLDAQLNLRGEVDQETSTNPETGNFSIGSLDGEYELEVNSFGYQTYTQTITIDENMEELSIEMVVDESVGSIEGTFIDENTLEGIEGAQVDVIGQPRSEVTDVSGEFVVENLLPGTYTLLVNADGYVVQEFDIEVQENEATTFERTMKPSPKVGVVVDTDPSRYLSVKDYLTSRNYIVEDIFFTDLDKIEEMDLVFVNSDYDNSLIPEEDEFIAFTKELDRTETPVIWTGSNGPRGGIRFLIDYFGDPEVENRGTNSTSNREMTATKVQDHPILDGVTFDENNQLLFDSYYYYGFEGYTGTTIATIANESQGELGSFVAYGGRTMNSVEVLLSTMTFGHGFSDDQYFDKDRERIINNAITFALENDEPLVGEVRGTVKNNFEREVFSTVTVEETGYTLDTEQDGSFFIGLDDGTYTLTIEAFGHTTESFEVEVERGQVVEESFVLQSEDAGILKGSVTAVDTGEGVEGATVQLVGTPIQTQTDEDGNYEFQAPTGTYQVRVTANGYTPVVVNETVNNGEETVVDFALTISEKIAFMTTSYNQSRAIPFLEEQGYEVDFWLNSDIDQLMEEMEEYALIIFNDRHTSSTPEAKFKEFVELADEYNVSMIFPGQFNNGTIRYLSDFYGDPESDISDFEPDFINYTVLENHPIFEGFEVGEEIRILAREGSNQQYYAFENYSGTTIADISHDELGRLGAGLAYDFRTSSSVHVLLGSLHIGSYGHPEDRWNEDTKRIYINAIDWALSASLGEVSGTVVDEDNNPISGATISIPEENLSTQTNSNGEYRLGVGIGEHEVTVQAKGYVPQSESIEIEELGHVVELDFELQRTDRASLSGTVTDVDGEGLEEVTVTLNEIGGDFEEVKVTNAEGYYQFDELLDGDYELTVEANGYQTITDTVTLEVGQSVERDYTLSEFNIAVLGDIKDNLVSFLADHDYAAQNRDWNIVDDVYNYSLIIVNSKDASEEQLNQLINEADEYETSLIFVDTWGVDGSIPLLEEVFGQPNRTEQGYNEGAVYIETQSEHEIFNGLTEESIKIHSETSPYAAFENYEGITLASLVVDGENKGDTIAYDFRGENHMHLLLSSFAVNNMIGPNQGWTEQGKQLFLNAVGWARDAKQDLPQVPEWENEEDILTSGDIVLSGTGEYRSTVTISHGDEVLAEIVPNHDGTFTAEITNLDHGEYDLVLASSNFAGTVTQENTVHVIVDKHAPELELTSPSDHLITNKEVVDVTGTVADDNLHEVFVNDELVSVLEDGSFDTRVILEEGTNIVTITAMDLVGNVTTIERTVTLSLGGPEITEVSPQEDMYLVPGEEVEIRLVSDAENGDATYSIKLPGQNTPQSSSDNVMEEIEPGVYAATWVVPTNLEINGAIIEVSLTDIAGNTTKVETPGKLFVSSEQIERLSGELRYETAVEISREGFDTAETVVLARGTEFADALAGVPLAFKLDAPILLTRSDELYSATLDEIHRLGASKVVILGGTGAINEDVEAELEAEGLNIRRIAGENRYATAALIAEEVAPDGIEQAIVANGRDFPDALSAATHAAKAGMPILLTRPDSLPEETASVVETLGVTETIIVGGYEVVTEEVAAQLPAVERLRGTNRYETNIVVNDYFGVDNNHLYVATGKQYADALTGAVLAAKNDSTIVLVSTNIPEDVAAFIENNDTYRLTVFGGEGAISSEVVDGLEMLLP</sequence>
<dbReference type="SUPFAM" id="SSF52317">
    <property type="entry name" value="Class I glutamine amidotransferase-like"/>
    <property type="match status" value="1"/>
</dbReference>
<organism evidence="11 12">
    <name type="scientific">Ornithinibacillus halophilus</name>
    <dbReference type="NCBI Taxonomy" id="930117"/>
    <lineage>
        <taxon>Bacteria</taxon>
        <taxon>Bacillati</taxon>
        <taxon>Bacillota</taxon>
        <taxon>Bacilli</taxon>
        <taxon>Bacillales</taxon>
        <taxon>Bacillaceae</taxon>
        <taxon>Ornithinibacillus</taxon>
    </lineage>
</organism>
<dbReference type="GO" id="GO:0030246">
    <property type="term" value="F:carbohydrate binding"/>
    <property type="evidence" value="ECO:0007669"/>
    <property type="project" value="InterPro"/>
</dbReference>
<dbReference type="InterPro" id="IPR008969">
    <property type="entry name" value="CarboxyPept-like_regulatory"/>
</dbReference>
<dbReference type="RefSeq" id="WP_072888284.1">
    <property type="nucleotide sequence ID" value="NZ_FQVW01000004.1"/>
</dbReference>
<dbReference type="InterPro" id="IPR015500">
    <property type="entry name" value="Peptidase_S8_subtilisin-rel"/>
</dbReference>
<dbReference type="Gene3D" id="2.40.10.480">
    <property type="match status" value="3"/>
</dbReference>
<dbReference type="OrthoDB" id="1860at2"/>
<dbReference type="EMBL" id="FQVW01000004">
    <property type="protein sequence ID" value="SHF76377.1"/>
    <property type="molecule type" value="Genomic_DNA"/>
</dbReference>
<feature type="active site" description="Charge relay system" evidence="5 6">
    <location>
        <position position="299"/>
    </location>
</feature>
<dbReference type="PANTHER" id="PTHR43806:SF67">
    <property type="entry name" value="EGF-LIKE DOMAIN-CONTAINING PROTEIN"/>
    <property type="match status" value="1"/>
</dbReference>
<comment type="similarity">
    <text evidence="1 6 7">Belongs to the peptidase S8 family.</text>
</comment>
<dbReference type="STRING" id="930117.SAMN05216225_100442"/>
<dbReference type="InterPro" id="IPR050131">
    <property type="entry name" value="Peptidase_S8_subtilisin-like"/>
</dbReference>
<reference evidence="11 12" key="1">
    <citation type="submission" date="2016-11" db="EMBL/GenBank/DDBJ databases">
        <authorList>
            <person name="Jaros S."/>
            <person name="Januszkiewicz K."/>
            <person name="Wedrychowicz H."/>
        </authorList>
    </citation>
    <scope>NUCLEOTIDE SEQUENCE [LARGE SCALE GENOMIC DNA]</scope>
    <source>
        <strain evidence="11 12">IBRC-M 10683</strain>
    </source>
</reference>
<dbReference type="Gene3D" id="3.40.50.12090">
    <property type="match status" value="2"/>
</dbReference>
<dbReference type="GO" id="GO:0004252">
    <property type="term" value="F:serine-type endopeptidase activity"/>
    <property type="evidence" value="ECO:0007669"/>
    <property type="project" value="UniProtKB-UniRule"/>
</dbReference>
<evidence type="ECO:0000256" key="5">
    <source>
        <dbReference type="PIRSR" id="PIRSR615500-1"/>
    </source>
</evidence>
<evidence type="ECO:0000259" key="10">
    <source>
        <dbReference type="Pfam" id="PF13360"/>
    </source>
</evidence>
<evidence type="ECO:0000256" key="7">
    <source>
        <dbReference type="RuleBase" id="RU003355"/>
    </source>
</evidence>
<dbReference type="Pfam" id="PF13715">
    <property type="entry name" value="CarbopepD_reg_2"/>
    <property type="match status" value="1"/>
</dbReference>
<evidence type="ECO:0000256" key="3">
    <source>
        <dbReference type="ARBA" id="ARBA00022801"/>
    </source>
</evidence>
<dbReference type="Pfam" id="PF09136">
    <property type="entry name" value="Glucodextran_B"/>
    <property type="match status" value="1"/>
</dbReference>
<dbReference type="InterPro" id="IPR036852">
    <property type="entry name" value="Peptidase_S8/S53_dom_sf"/>
</dbReference>
<dbReference type="Gene3D" id="2.60.40.1120">
    <property type="entry name" value="Carboxypeptidase-like, regulatory domain"/>
    <property type="match status" value="12"/>
</dbReference>
<feature type="chain" id="PRO_5009909779" evidence="8">
    <location>
        <begin position="34"/>
        <end position="3510"/>
    </location>
</feature>
<dbReference type="PROSITE" id="PS00136">
    <property type="entry name" value="SUBTILASE_ASP"/>
    <property type="match status" value="1"/>
</dbReference>
<dbReference type="InterPro" id="IPR013784">
    <property type="entry name" value="Carb-bd-like_fold"/>
</dbReference>
<dbReference type="SUPFAM" id="SSF49452">
    <property type="entry name" value="Starch-binding domain-like"/>
    <property type="match status" value="4"/>
</dbReference>
<dbReference type="Pfam" id="PF13620">
    <property type="entry name" value="CarboxypepD_reg"/>
    <property type="match status" value="8"/>
</dbReference>
<dbReference type="SUPFAM" id="SSF52743">
    <property type="entry name" value="Subtilisin-like"/>
    <property type="match status" value="1"/>
</dbReference>
<keyword evidence="8" id="KW-0732">Signal</keyword>
<dbReference type="Gene3D" id="2.60.40.10">
    <property type="entry name" value="Immunoglobulins"/>
    <property type="match status" value="2"/>
</dbReference>
<feature type="signal peptide" evidence="8">
    <location>
        <begin position="1"/>
        <end position="33"/>
    </location>
</feature>
<dbReference type="SUPFAM" id="SSF49464">
    <property type="entry name" value="Carboxypeptidase regulatory domain-like"/>
    <property type="match status" value="8"/>
</dbReference>
<evidence type="ECO:0000259" key="9">
    <source>
        <dbReference type="Pfam" id="PF00082"/>
    </source>
</evidence>
<dbReference type="GO" id="GO:0006508">
    <property type="term" value="P:proteolysis"/>
    <property type="evidence" value="ECO:0007669"/>
    <property type="project" value="UniProtKB-KW"/>
</dbReference>
<dbReference type="InterPro" id="IPR029062">
    <property type="entry name" value="Class_I_gatase-like"/>
</dbReference>